<keyword evidence="1" id="KW-0472">Membrane</keyword>
<accession>A0A3M7T300</accession>
<dbReference type="AlphaFoldDB" id="A0A3M7T300"/>
<keyword evidence="3" id="KW-1185">Reference proteome</keyword>
<comment type="caution">
    <text evidence="2">The sequence shown here is derived from an EMBL/GenBank/DDBJ whole genome shotgun (WGS) entry which is preliminary data.</text>
</comment>
<gene>
    <name evidence="2" type="ORF">BpHYR1_049622</name>
</gene>
<sequence length="179" mass="21234">MTFYALKTFQKKVQIEIKVMFELATKHFNPGIINLIKIFFNCLNSLNTVNEDEDADSLEDVKEPKEVEIYLIKLIIWNRSNHHDYLIKFNLKNDCFFLKDKLHKYSSIVYYLTLVKLITGVSMLHFFVGVKVKFRLYFWKISHIQSCILAILLRSSRRVHGVFTRLKTTRVLTVKAYMC</sequence>
<organism evidence="2 3">
    <name type="scientific">Brachionus plicatilis</name>
    <name type="common">Marine rotifer</name>
    <name type="synonym">Brachionus muelleri</name>
    <dbReference type="NCBI Taxonomy" id="10195"/>
    <lineage>
        <taxon>Eukaryota</taxon>
        <taxon>Metazoa</taxon>
        <taxon>Spiralia</taxon>
        <taxon>Gnathifera</taxon>
        <taxon>Rotifera</taxon>
        <taxon>Eurotatoria</taxon>
        <taxon>Monogononta</taxon>
        <taxon>Pseudotrocha</taxon>
        <taxon>Ploima</taxon>
        <taxon>Brachionidae</taxon>
        <taxon>Brachionus</taxon>
    </lineage>
</organism>
<proteinExistence type="predicted"/>
<dbReference type="EMBL" id="REGN01000402">
    <property type="protein sequence ID" value="RNA42198.1"/>
    <property type="molecule type" value="Genomic_DNA"/>
</dbReference>
<keyword evidence="1" id="KW-0812">Transmembrane</keyword>
<evidence type="ECO:0000256" key="1">
    <source>
        <dbReference type="SAM" id="Phobius"/>
    </source>
</evidence>
<name>A0A3M7T300_BRAPC</name>
<dbReference type="Proteomes" id="UP000276133">
    <property type="component" value="Unassembled WGS sequence"/>
</dbReference>
<reference evidence="2 3" key="1">
    <citation type="journal article" date="2018" name="Sci. Rep.">
        <title>Genomic signatures of local adaptation to the degree of environmental predictability in rotifers.</title>
        <authorList>
            <person name="Franch-Gras L."/>
            <person name="Hahn C."/>
            <person name="Garcia-Roger E.M."/>
            <person name="Carmona M.J."/>
            <person name="Serra M."/>
            <person name="Gomez A."/>
        </authorList>
    </citation>
    <scope>NUCLEOTIDE SEQUENCE [LARGE SCALE GENOMIC DNA]</scope>
    <source>
        <strain evidence="2">HYR1</strain>
    </source>
</reference>
<evidence type="ECO:0000313" key="3">
    <source>
        <dbReference type="Proteomes" id="UP000276133"/>
    </source>
</evidence>
<evidence type="ECO:0000313" key="2">
    <source>
        <dbReference type="EMBL" id="RNA42198.1"/>
    </source>
</evidence>
<feature type="transmembrane region" description="Helical" evidence="1">
    <location>
        <begin position="108"/>
        <end position="128"/>
    </location>
</feature>
<keyword evidence="1" id="KW-1133">Transmembrane helix</keyword>
<protein>
    <submittedName>
        <fullName evidence="2">Uncharacterized protein</fullName>
    </submittedName>
</protein>